<organism evidence="5 6">
    <name type="scientific">Kipferlia bialata</name>
    <dbReference type="NCBI Taxonomy" id="797122"/>
    <lineage>
        <taxon>Eukaryota</taxon>
        <taxon>Metamonada</taxon>
        <taxon>Carpediemonas-like organisms</taxon>
        <taxon>Kipferlia</taxon>
    </lineage>
</organism>
<keyword evidence="2 3" id="KW-0342">GTP-binding</keyword>
<dbReference type="EMBL" id="BDIP01000536">
    <property type="protein sequence ID" value="GIQ81930.1"/>
    <property type="molecule type" value="Genomic_DNA"/>
</dbReference>
<dbReference type="PANTHER" id="PTHR11711">
    <property type="entry name" value="ADP RIBOSYLATION FACTOR-RELATED"/>
    <property type="match status" value="1"/>
</dbReference>
<dbReference type="InterPro" id="IPR027417">
    <property type="entry name" value="P-loop_NTPase"/>
</dbReference>
<dbReference type="Proteomes" id="UP000265618">
    <property type="component" value="Unassembled WGS sequence"/>
</dbReference>
<keyword evidence="4" id="KW-0460">Magnesium</keyword>
<dbReference type="SUPFAM" id="SSF52540">
    <property type="entry name" value="P-loop containing nucleoside triphosphate hydrolases"/>
    <property type="match status" value="1"/>
</dbReference>
<evidence type="ECO:0000256" key="4">
    <source>
        <dbReference type="PIRSR" id="PIRSR606689-2"/>
    </source>
</evidence>
<feature type="binding site" evidence="3">
    <location>
        <begin position="133"/>
        <end position="136"/>
    </location>
    <ligand>
        <name>GTP</name>
        <dbReference type="ChEBI" id="CHEBI:37565"/>
    </ligand>
</feature>
<dbReference type="SMART" id="SM00178">
    <property type="entry name" value="SAR"/>
    <property type="match status" value="1"/>
</dbReference>
<evidence type="ECO:0000313" key="5">
    <source>
        <dbReference type="EMBL" id="GIQ81930.1"/>
    </source>
</evidence>
<gene>
    <name evidence="5" type="ORF">KIPB_002974</name>
</gene>
<keyword evidence="6" id="KW-1185">Reference proteome</keyword>
<name>A0A9K3GGU1_9EUKA</name>
<sequence length="190" mass="21114">MGSAVYRMKVNAIFDRDTDLLMLGLDNAGVSTVLCRMATILGGDIDYIHTIGLSEVETLTCHKLRVTSYDPDSSDRVASRWKREQNSRDKSALIFVVDSSDYENGWIERARGILLQYMSEPAFKGSPLLVLANKQDIPGAMTVAHVTEHLCLRDIEADWHVASTVANAANIRNTGIHEGLKWLGTHLRQS</sequence>
<dbReference type="Gene3D" id="3.40.50.300">
    <property type="entry name" value="P-loop containing nucleotide triphosphate hydrolases"/>
    <property type="match status" value="1"/>
</dbReference>
<accession>A0A9K3GGU1</accession>
<evidence type="ECO:0000256" key="2">
    <source>
        <dbReference type="ARBA" id="ARBA00023134"/>
    </source>
</evidence>
<reference evidence="5 6" key="1">
    <citation type="journal article" date="2018" name="PLoS ONE">
        <title>The draft genome of Kipferlia bialata reveals reductive genome evolution in fornicate parasites.</title>
        <authorList>
            <person name="Tanifuji G."/>
            <person name="Takabayashi S."/>
            <person name="Kume K."/>
            <person name="Takagi M."/>
            <person name="Nakayama T."/>
            <person name="Kamikawa R."/>
            <person name="Inagaki Y."/>
            <person name="Hashimoto T."/>
        </authorList>
    </citation>
    <scope>NUCLEOTIDE SEQUENCE [LARGE SCALE GENOMIC DNA]</scope>
    <source>
        <strain evidence="5">NY0173</strain>
    </source>
</reference>
<feature type="binding site" evidence="4">
    <location>
        <position position="31"/>
    </location>
    <ligand>
        <name>Mg(2+)</name>
        <dbReference type="ChEBI" id="CHEBI:18420"/>
    </ligand>
</feature>
<dbReference type="GO" id="GO:0005525">
    <property type="term" value="F:GTP binding"/>
    <property type="evidence" value="ECO:0007669"/>
    <property type="project" value="UniProtKB-KW"/>
</dbReference>
<evidence type="ECO:0000256" key="3">
    <source>
        <dbReference type="PIRSR" id="PIRSR606689-1"/>
    </source>
</evidence>
<dbReference type="GO" id="GO:0046872">
    <property type="term" value="F:metal ion binding"/>
    <property type="evidence" value="ECO:0007669"/>
    <property type="project" value="UniProtKB-KW"/>
</dbReference>
<dbReference type="Pfam" id="PF00025">
    <property type="entry name" value="Arf"/>
    <property type="match status" value="1"/>
</dbReference>
<protein>
    <submittedName>
        <fullName evidence="5">Small GTPase superfamily, ARF type</fullName>
    </submittedName>
</protein>
<feature type="binding site" evidence="3">
    <location>
        <begin position="24"/>
        <end position="31"/>
    </location>
    <ligand>
        <name>GTP</name>
        <dbReference type="ChEBI" id="CHEBI:37565"/>
    </ligand>
</feature>
<dbReference type="PROSITE" id="PS51417">
    <property type="entry name" value="ARF"/>
    <property type="match status" value="1"/>
</dbReference>
<keyword evidence="1 3" id="KW-0547">Nucleotide-binding</keyword>
<comment type="caution">
    <text evidence="5">The sequence shown here is derived from an EMBL/GenBank/DDBJ whole genome shotgun (WGS) entry which is preliminary data.</text>
</comment>
<dbReference type="OrthoDB" id="2011769at2759"/>
<dbReference type="GO" id="GO:0003924">
    <property type="term" value="F:GTPase activity"/>
    <property type="evidence" value="ECO:0007669"/>
    <property type="project" value="InterPro"/>
</dbReference>
<evidence type="ECO:0000313" key="6">
    <source>
        <dbReference type="Proteomes" id="UP000265618"/>
    </source>
</evidence>
<evidence type="ECO:0000256" key="1">
    <source>
        <dbReference type="ARBA" id="ARBA00022741"/>
    </source>
</evidence>
<dbReference type="InterPro" id="IPR006689">
    <property type="entry name" value="Small_GTPase_ARF/SAR"/>
</dbReference>
<keyword evidence="4" id="KW-0479">Metal-binding</keyword>
<dbReference type="SMART" id="SM00177">
    <property type="entry name" value="ARF"/>
    <property type="match status" value="1"/>
</dbReference>
<dbReference type="InterPro" id="IPR024156">
    <property type="entry name" value="Small_GTPase_ARF"/>
</dbReference>
<dbReference type="AlphaFoldDB" id="A0A9K3GGU1"/>
<feature type="binding site" evidence="4">
    <location>
        <position position="50"/>
    </location>
    <ligand>
        <name>Mg(2+)</name>
        <dbReference type="ChEBI" id="CHEBI:18420"/>
    </ligand>
</feature>
<proteinExistence type="predicted"/>